<reference evidence="1" key="1">
    <citation type="journal article" date="2006" name="PLoS Pathog.">
        <title>New perspectives on host-parasite interplay by comparative transcriptomic and proteomic analyses of Schistosoma japonicum.</title>
        <authorList>
            <person name="Liu F."/>
            <person name="Lu J."/>
            <person name="Hu W."/>
            <person name="Wang S.Y."/>
            <person name="Cui S.J."/>
            <person name="Chi M."/>
            <person name="Yan Q."/>
            <person name="Wang X.R."/>
            <person name="Song H.D."/>
            <person name="Xu X.N."/>
            <person name="Wang J.J."/>
            <person name="Zhang X.L."/>
            <person name="Zhang X."/>
            <person name="Wang Z.Q."/>
            <person name="Xue C.L."/>
            <person name="Brindley P.J."/>
            <person name="McManus D.P."/>
            <person name="Yang P.Y."/>
            <person name="Feng Z."/>
            <person name="Chen Z."/>
            <person name="Han Z.G."/>
        </authorList>
    </citation>
    <scope>NUCLEOTIDE SEQUENCE</scope>
</reference>
<evidence type="ECO:0000313" key="1">
    <source>
        <dbReference type="EMBL" id="AAX26463.2"/>
    </source>
</evidence>
<name>Q5C1L2_SCHJA</name>
<proteinExistence type="evidence at transcript level"/>
<accession>Q5C1L2</accession>
<sequence length="151" mass="17639">STYKYNKLQKSERNRSRQMYLKLPDKIVYLAVTLRKKFCTKFSLPTFLSFKNEMTSNPMEICKAFSESFEHSFARNSNFKQHKLPGLEFTVSNVTQVMRSRRPSFRSGEDGIPLNLIGSLAFPILLTKICNLSLDVTFRRSWKTTFIISEF</sequence>
<organism evidence="1">
    <name type="scientific">Schistosoma japonicum</name>
    <name type="common">Blood fluke</name>
    <dbReference type="NCBI Taxonomy" id="6182"/>
    <lineage>
        <taxon>Eukaryota</taxon>
        <taxon>Metazoa</taxon>
        <taxon>Spiralia</taxon>
        <taxon>Lophotrochozoa</taxon>
        <taxon>Platyhelminthes</taxon>
        <taxon>Trematoda</taxon>
        <taxon>Digenea</taxon>
        <taxon>Strigeidida</taxon>
        <taxon>Schistosomatoidea</taxon>
        <taxon>Schistosomatidae</taxon>
        <taxon>Schistosoma</taxon>
    </lineage>
</organism>
<dbReference type="AlphaFoldDB" id="Q5C1L2"/>
<protein>
    <submittedName>
        <fullName evidence="1">SJCHGC07165 protein</fullName>
    </submittedName>
</protein>
<dbReference type="EMBL" id="AY810574">
    <property type="protein sequence ID" value="AAX26463.2"/>
    <property type="molecule type" value="mRNA"/>
</dbReference>
<feature type="non-terminal residue" evidence="1">
    <location>
        <position position="1"/>
    </location>
</feature>